<protein>
    <submittedName>
        <fullName evidence="1">Uncharacterized protein</fullName>
    </submittedName>
</protein>
<dbReference type="HOGENOM" id="CLU_3109253_0_0_1"/>
<proteinExistence type="predicted"/>
<organism evidence="1 2">
    <name type="scientific">Brassica campestris</name>
    <name type="common">Field mustard</name>
    <dbReference type="NCBI Taxonomy" id="3711"/>
    <lineage>
        <taxon>Eukaryota</taxon>
        <taxon>Viridiplantae</taxon>
        <taxon>Streptophyta</taxon>
        <taxon>Embryophyta</taxon>
        <taxon>Tracheophyta</taxon>
        <taxon>Spermatophyta</taxon>
        <taxon>Magnoliopsida</taxon>
        <taxon>eudicotyledons</taxon>
        <taxon>Gunneridae</taxon>
        <taxon>Pentapetalae</taxon>
        <taxon>rosids</taxon>
        <taxon>malvids</taxon>
        <taxon>Brassicales</taxon>
        <taxon>Brassicaceae</taxon>
        <taxon>Brassiceae</taxon>
        <taxon>Brassica</taxon>
    </lineage>
</organism>
<accession>M4E8Z6</accession>
<dbReference type="EnsemblPlants" id="Bra025252.1">
    <property type="protein sequence ID" value="Bra025252.1-P"/>
    <property type="gene ID" value="Bra025252"/>
</dbReference>
<dbReference type="AlphaFoldDB" id="M4E8Z6"/>
<dbReference type="Gramene" id="Bra025252.1">
    <property type="protein sequence ID" value="Bra025252.1-P"/>
    <property type="gene ID" value="Bra025252"/>
</dbReference>
<reference evidence="1 2" key="1">
    <citation type="journal article" date="2011" name="Nat. Genet.">
        <title>The genome of the mesopolyploid crop species Brassica rapa.</title>
        <authorList>
            <consortium name="Brassica rapa Genome Sequencing Project Consortium"/>
            <person name="Wang X."/>
            <person name="Wang H."/>
            <person name="Wang J."/>
            <person name="Sun R."/>
            <person name="Wu J."/>
            <person name="Liu S."/>
            <person name="Bai Y."/>
            <person name="Mun J.H."/>
            <person name="Bancroft I."/>
            <person name="Cheng F."/>
            <person name="Huang S."/>
            <person name="Li X."/>
            <person name="Hua W."/>
            <person name="Wang J."/>
            <person name="Wang X."/>
            <person name="Freeling M."/>
            <person name="Pires J.C."/>
            <person name="Paterson A.H."/>
            <person name="Chalhoub B."/>
            <person name="Wang B."/>
            <person name="Hayward A."/>
            <person name="Sharpe A.G."/>
            <person name="Park B.S."/>
            <person name="Weisshaar B."/>
            <person name="Liu B."/>
            <person name="Li B."/>
            <person name="Liu B."/>
            <person name="Tong C."/>
            <person name="Song C."/>
            <person name="Duran C."/>
            <person name="Peng C."/>
            <person name="Geng C."/>
            <person name="Koh C."/>
            <person name="Lin C."/>
            <person name="Edwards D."/>
            <person name="Mu D."/>
            <person name="Shen D."/>
            <person name="Soumpourou E."/>
            <person name="Li F."/>
            <person name="Fraser F."/>
            <person name="Conant G."/>
            <person name="Lassalle G."/>
            <person name="King G.J."/>
            <person name="Bonnema G."/>
            <person name="Tang H."/>
            <person name="Wang H."/>
            <person name="Belcram H."/>
            <person name="Zhou H."/>
            <person name="Hirakawa H."/>
            <person name="Abe H."/>
            <person name="Guo H."/>
            <person name="Wang H."/>
            <person name="Jin H."/>
            <person name="Parkin I.A."/>
            <person name="Batley J."/>
            <person name="Kim J.S."/>
            <person name="Just J."/>
            <person name="Li J."/>
            <person name="Xu J."/>
            <person name="Deng J."/>
            <person name="Kim J.A."/>
            <person name="Li J."/>
            <person name="Yu J."/>
            <person name="Meng J."/>
            <person name="Wang J."/>
            <person name="Min J."/>
            <person name="Poulain J."/>
            <person name="Wang J."/>
            <person name="Hatakeyama K."/>
            <person name="Wu K."/>
            <person name="Wang L."/>
            <person name="Fang L."/>
            <person name="Trick M."/>
            <person name="Links M.G."/>
            <person name="Zhao M."/>
            <person name="Jin M."/>
            <person name="Ramchiary N."/>
            <person name="Drou N."/>
            <person name="Berkman P.J."/>
            <person name="Cai Q."/>
            <person name="Huang Q."/>
            <person name="Li R."/>
            <person name="Tabata S."/>
            <person name="Cheng S."/>
            <person name="Zhang S."/>
            <person name="Zhang S."/>
            <person name="Huang S."/>
            <person name="Sato S."/>
            <person name="Sun S."/>
            <person name="Kwon S.J."/>
            <person name="Choi S.R."/>
            <person name="Lee T.H."/>
            <person name="Fan W."/>
            <person name="Zhao X."/>
            <person name="Tan X."/>
            <person name="Xu X."/>
            <person name="Wang Y."/>
            <person name="Qiu Y."/>
            <person name="Yin Y."/>
            <person name="Li Y."/>
            <person name="Du Y."/>
            <person name="Liao Y."/>
            <person name="Lim Y."/>
            <person name="Narusaka Y."/>
            <person name="Wang Y."/>
            <person name="Wang Z."/>
            <person name="Li Z."/>
            <person name="Wang Z."/>
            <person name="Xiong Z."/>
            <person name="Zhang Z."/>
        </authorList>
    </citation>
    <scope>NUCLEOTIDE SEQUENCE [LARGE SCALE GENOMIC DNA]</scope>
    <source>
        <strain evidence="1 2">cv. Chiifu-401-42</strain>
    </source>
</reference>
<dbReference type="InParanoid" id="M4E8Z6"/>
<reference evidence="1 2" key="2">
    <citation type="journal article" date="2018" name="Hortic Res">
        <title>Improved Brassica rapa reference genome by single-molecule sequencing and chromosome conformation capture technologies.</title>
        <authorList>
            <person name="Zhang L."/>
            <person name="Cai X."/>
            <person name="Wu J."/>
            <person name="Liu M."/>
            <person name="Grob S."/>
            <person name="Cheng F."/>
            <person name="Liang J."/>
            <person name="Cai C."/>
            <person name="Liu Z."/>
            <person name="Liu B."/>
            <person name="Wang F."/>
            <person name="Li S."/>
            <person name="Liu F."/>
            <person name="Li X."/>
            <person name="Cheng L."/>
            <person name="Yang W."/>
            <person name="Li M.H."/>
            <person name="Grossniklaus U."/>
            <person name="Zheng H."/>
            <person name="Wang X."/>
        </authorList>
    </citation>
    <scope>NUCLEOTIDE SEQUENCE [LARGE SCALE GENOMIC DNA]</scope>
    <source>
        <strain evidence="1 2">cv. Chiifu-401-42</strain>
    </source>
</reference>
<evidence type="ECO:0000313" key="2">
    <source>
        <dbReference type="Proteomes" id="UP000011750"/>
    </source>
</evidence>
<name>M4E8Z6_BRACM</name>
<keyword evidence="2" id="KW-1185">Reference proteome</keyword>
<sequence>MLKLKSKVSPNTNAIRRTRCSYYKRIHKELTGEDYVSDYGDDNLSTSDTVA</sequence>
<dbReference type="Proteomes" id="UP000011750">
    <property type="component" value="Chromosome A06"/>
</dbReference>
<evidence type="ECO:0000313" key="1">
    <source>
        <dbReference type="EnsemblPlants" id="Bra025252.1-P"/>
    </source>
</evidence>
<dbReference type="SMR" id="M4E8Z6"/>
<reference evidence="1" key="3">
    <citation type="submission" date="2023-03" db="UniProtKB">
        <authorList>
            <consortium name="EnsemblPlants"/>
        </authorList>
    </citation>
    <scope>IDENTIFICATION</scope>
    <source>
        <strain evidence="1">cv. Chiifu-401-42</strain>
    </source>
</reference>